<keyword evidence="4" id="KW-0547">Nucleotide-binding</keyword>
<comment type="similarity">
    <text evidence="2">Belongs to the ABC transporter superfamily.</text>
</comment>
<feature type="transmembrane region" description="Helical" evidence="8">
    <location>
        <begin position="237"/>
        <end position="258"/>
    </location>
</feature>
<feature type="transmembrane region" description="Helical" evidence="8">
    <location>
        <begin position="278"/>
        <end position="299"/>
    </location>
</feature>
<dbReference type="GO" id="GO:0140359">
    <property type="term" value="F:ABC-type transporter activity"/>
    <property type="evidence" value="ECO:0007669"/>
    <property type="project" value="InterPro"/>
</dbReference>
<evidence type="ECO:0000256" key="5">
    <source>
        <dbReference type="ARBA" id="ARBA00022840"/>
    </source>
</evidence>
<name>A0A1B3SLN4_9MOLU</name>
<organism evidence="11 12">
    <name type="scientific">Spiroplasma helicoides</name>
    <dbReference type="NCBI Taxonomy" id="216938"/>
    <lineage>
        <taxon>Bacteria</taxon>
        <taxon>Bacillati</taxon>
        <taxon>Mycoplasmatota</taxon>
        <taxon>Mollicutes</taxon>
        <taxon>Entomoplasmatales</taxon>
        <taxon>Spiroplasmataceae</taxon>
        <taxon>Spiroplasma</taxon>
    </lineage>
</organism>
<dbReference type="OrthoDB" id="397513at2"/>
<dbReference type="PANTHER" id="PTHR24221:SF654">
    <property type="entry name" value="ATP-BINDING CASSETTE SUB-FAMILY B MEMBER 6"/>
    <property type="match status" value="1"/>
</dbReference>
<dbReference type="PROSITE" id="PS50893">
    <property type="entry name" value="ABC_TRANSPORTER_2"/>
    <property type="match status" value="1"/>
</dbReference>
<feature type="domain" description="ABC transporter" evidence="9">
    <location>
        <begin position="321"/>
        <end position="526"/>
    </location>
</feature>
<dbReference type="EMBL" id="CP017015">
    <property type="protein sequence ID" value="AOG60842.1"/>
    <property type="molecule type" value="Genomic_DNA"/>
</dbReference>
<dbReference type="InterPro" id="IPR036640">
    <property type="entry name" value="ABC1_TM_sf"/>
</dbReference>
<feature type="transmembrane region" description="Helical" evidence="8">
    <location>
        <begin position="12"/>
        <end position="33"/>
    </location>
</feature>
<dbReference type="Proteomes" id="UP000094378">
    <property type="component" value="Chromosome"/>
</dbReference>
<evidence type="ECO:0000256" key="4">
    <source>
        <dbReference type="ARBA" id="ARBA00022741"/>
    </source>
</evidence>
<evidence type="ECO:0000313" key="12">
    <source>
        <dbReference type="Proteomes" id="UP000094378"/>
    </source>
</evidence>
<feature type="domain" description="ABC transmembrane type-1" evidence="10">
    <location>
        <begin position="13"/>
        <end position="294"/>
    </location>
</feature>
<feature type="transmembrane region" description="Helical" evidence="8">
    <location>
        <begin position="151"/>
        <end position="173"/>
    </location>
</feature>
<dbReference type="SUPFAM" id="SSF90123">
    <property type="entry name" value="ABC transporter transmembrane region"/>
    <property type="match status" value="1"/>
</dbReference>
<dbReference type="Gene3D" id="1.20.1560.10">
    <property type="entry name" value="ABC transporter type 1, transmembrane domain"/>
    <property type="match status" value="1"/>
</dbReference>
<dbReference type="InterPro" id="IPR027417">
    <property type="entry name" value="P-loop_NTPase"/>
</dbReference>
<proteinExistence type="inferred from homology"/>
<evidence type="ECO:0000256" key="7">
    <source>
        <dbReference type="ARBA" id="ARBA00023136"/>
    </source>
</evidence>
<keyword evidence="12" id="KW-1185">Reference proteome</keyword>
<dbReference type="InterPro" id="IPR039421">
    <property type="entry name" value="Type_1_exporter"/>
</dbReference>
<dbReference type="GO" id="GO:0005524">
    <property type="term" value="F:ATP binding"/>
    <property type="evidence" value="ECO:0007669"/>
    <property type="project" value="UniProtKB-KW"/>
</dbReference>
<dbReference type="Pfam" id="PF00005">
    <property type="entry name" value="ABC_tran"/>
    <property type="match status" value="1"/>
</dbReference>
<comment type="subcellular location">
    <subcellularLocation>
        <location evidence="1">Cell membrane</location>
        <topology evidence="1">Multi-pass membrane protein</topology>
    </subcellularLocation>
</comment>
<dbReference type="GO" id="GO:0005886">
    <property type="term" value="C:plasma membrane"/>
    <property type="evidence" value="ECO:0007669"/>
    <property type="project" value="UniProtKB-SubCell"/>
</dbReference>
<keyword evidence="7 8" id="KW-0472">Membrane</keyword>
<evidence type="ECO:0000256" key="8">
    <source>
        <dbReference type="SAM" id="Phobius"/>
    </source>
</evidence>
<accession>A0A1B3SLN4</accession>
<evidence type="ECO:0000256" key="1">
    <source>
        <dbReference type="ARBA" id="ARBA00004651"/>
    </source>
</evidence>
<dbReference type="CDD" id="cd03228">
    <property type="entry name" value="ABCC_MRP_Like"/>
    <property type="match status" value="1"/>
</dbReference>
<dbReference type="InterPro" id="IPR011527">
    <property type="entry name" value="ABC1_TM_dom"/>
</dbReference>
<evidence type="ECO:0000256" key="6">
    <source>
        <dbReference type="ARBA" id="ARBA00022989"/>
    </source>
</evidence>
<dbReference type="GO" id="GO:0016887">
    <property type="term" value="F:ATP hydrolysis activity"/>
    <property type="evidence" value="ECO:0007669"/>
    <property type="project" value="InterPro"/>
</dbReference>
<protein>
    <submittedName>
        <fullName evidence="11">ABC transporter ATP-binding protein</fullName>
    </submittedName>
</protein>
<evidence type="ECO:0000259" key="9">
    <source>
        <dbReference type="PROSITE" id="PS50893"/>
    </source>
</evidence>
<keyword evidence="3 8" id="KW-0812">Transmembrane</keyword>
<dbReference type="Pfam" id="PF00664">
    <property type="entry name" value="ABC_membrane"/>
    <property type="match status" value="1"/>
</dbReference>
<dbReference type="KEGG" id="shj:SHELI_v1c08930"/>
<dbReference type="SMART" id="SM00382">
    <property type="entry name" value="AAA"/>
    <property type="match status" value="1"/>
</dbReference>
<evidence type="ECO:0000259" key="10">
    <source>
        <dbReference type="PROSITE" id="PS50929"/>
    </source>
</evidence>
<feature type="transmembrane region" description="Helical" evidence="8">
    <location>
        <begin position="53"/>
        <end position="76"/>
    </location>
</feature>
<keyword evidence="6 8" id="KW-1133">Transmembrane helix</keyword>
<sequence length="526" mass="59818">MTKITNKYWYLFILYTLLALITNAGMVYGGYRLSSVLEGVFASDMQGVINDTIIVLGSFIIAIFFHYFSQLVIVYTTKKLNIKLKMFIAAKINSLSDQEFIKYKKGDFISWFTNDVNSIGTMIFSSTFRVIDGITSVVLSTYAVFSFHWIIGLSLFGITILMIILPGIVQGIVSKKAQQMSKAQEEFSDRIENLLNGYTLFSYANEKRIFNKLMKAANLKVETSVASYGNYNSLQQMILFSLMIASQCIMMFVTIFLSLKGVTEKGAMLSVTNISGTYFQGVNSLFGSLFTFKAGLIIFKKFKFEKENTNYSFEITSFKKLEITNLSYKLESKTIFENLDLVIENNEKYLIVGESGRGKTTLLNLIFGLIENYEGNVKLNDSIDYRYLNKLEIKNLISYVPQESIVFNDTIRNNLSLFRESITDEKILKVIHTVNLDNWFQDKNLDTIINKSVKNISGGELQKIALARAILQDKPIIILDEITANLDQKNREIIENLLFNLSKTILLISHTSKIDNQKGFKNVIAL</sequence>
<dbReference type="AlphaFoldDB" id="A0A1B3SLN4"/>
<dbReference type="GO" id="GO:0034040">
    <property type="term" value="F:ATPase-coupled lipid transmembrane transporter activity"/>
    <property type="evidence" value="ECO:0007669"/>
    <property type="project" value="TreeGrafter"/>
</dbReference>
<dbReference type="InterPro" id="IPR003593">
    <property type="entry name" value="AAA+_ATPase"/>
</dbReference>
<dbReference type="RefSeq" id="WP_069117092.1">
    <property type="nucleotide sequence ID" value="NZ_CP017015.1"/>
</dbReference>
<dbReference type="PANTHER" id="PTHR24221">
    <property type="entry name" value="ATP-BINDING CASSETTE SUB-FAMILY B"/>
    <property type="match status" value="1"/>
</dbReference>
<dbReference type="InterPro" id="IPR003439">
    <property type="entry name" value="ABC_transporter-like_ATP-bd"/>
</dbReference>
<dbReference type="Gene3D" id="3.40.50.300">
    <property type="entry name" value="P-loop containing nucleotide triphosphate hydrolases"/>
    <property type="match status" value="1"/>
</dbReference>
<reference evidence="11 12" key="1">
    <citation type="submission" date="2016-08" db="EMBL/GenBank/DDBJ databases">
        <title>Complete genome sequence of Spiroplasma helicoides TABS-2 (DSM 22551).</title>
        <authorList>
            <person name="Shen W.-Y."/>
            <person name="Lo W.-S."/>
            <person name="Lai Y.-C."/>
            <person name="Kuo C.-H."/>
        </authorList>
    </citation>
    <scope>NUCLEOTIDE SEQUENCE [LARGE SCALE GENOMIC DNA]</scope>
    <source>
        <strain evidence="11 12">TABS-2</strain>
    </source>
</reference>
<evidence type="ECO:0000313" key="11">
    <source>
        <dbReference type="EMBL" id="AOG60842.1"/>
    </source>
</evidence>
<gene>
    <name evidence="11" type="ORF">SHELI_v1c08930</name>
</gene>
<dbReference type="SUPFAM" id="SSF52540">
    <property type="entry name" value="P-loop containing nucleoside triphosphate hydrolases"/>
    <property type="match status" value="1"/>
</dbReference>
<evidence type="ECO:0000256" key="3">
    <source>
        <dbReference type="ARBA" id="ARBA00022692"/>
    </source>
</evidence>
<dbReference type="PROSITE" id="PS50929">
    <property type="entry name" value="ABC_TM1F"/>
    <property type="match status" value="1"/>
</dbReference>
<keyword evidence="5 11" id="KW-0067">ATP-binding</keyword>
<dbReference type="PROSITE" id="PS00211">
    <property type="entry name" value="ABC_TRANSPORTER_1"/>
    <property type="match status" value="1"/>
</dbReference>
<dbReference type="InterPro" id="IPR017871">
    <property type="entry name" value="ABC_transporter-like_CS"/>
</dbReference>
<dbReference type="STRING" id="216938.SHELI_v1c08930"/>
<evidence type="ECO:0000256" key="2">
    <source>
        <dbReference type="ARBA" id="ARBA00005417"/>
    </source>
</evidence>